<keyword evidence="4" id="KW-0804">Transcription</keyword>
<dbReference type="Gene3D" id="1.20.140.160">
    <property type="match status" value="1"/>
</dbReference>
<proteinExistence type="predicted"/>
<reference evidence="7" key="2">
    <citation type="journal article" date="2021" name="Microbiome">
        <title>Successional dynamics and alternative stable states in a saline activated sludge microbial community over 9 years.</title>
        <authorList>
            <person name="Wang Y."/>
            <person name="Ye J."/>
            <person name="Ju F."/>
            <person name="Liu L."/>
            <person name="Boyd J.A."/>
            <person name="Deng Y."/>
            <person name="Parks D.H."/>
            <person name="Jiang X."/>
            <person name="Yin X."/>
            <person name="Woodcroft B.J."/>
            <person name="Tyson G.W."/>
            <person name="Hugenholtz P."/>
            <person name="Polz M.F."/>
            <person name="Zhang T."/>
        </authorList>
    </citation>
    <scope>NUCLEOTIDE SEQUENCE</scope>
    <source>
        <strain evidence="7">HKST-UBA01</strain>
    </source>
</reference>
<protein>
    <submittedName>
        <fullName evidence="7">Sigma-70 family RNA polymerase sigma factor</fullName>
    </submittedName>
</protein>
<feature type="domain" description="RNA polymerase sigma-70 region 2" evidence="5">
    <location>
        <begin position="18"/>
        <end position="90"/>
    </location>
</feature>
<evidence type="ECO:0000313" key="8">
    <source>
        <dbReference type="Proteomes" id="UP000697710"/>
    </source>
</evidence>
<dbReference type="GO" id="GO:0006352">
    <property type="term" value="P:DNA-templated transcription initiation"/>
    <property type="evidence" value="ECO:0007669"/>
    <property type="project" value="InterPro"/>
</dbReference>
<dbReference type="PANTHER" id="PTHR30385">
    <property type="entry name" value="SIGMA FACTOR F FLAGELLAR"/>
    <property type="match status" value="1"/>
</dbReference>
<dbReference type="SUPFAM" id="SSF88946">
    <property type="entry name" value="Sigma2 domain of RNA polymerase sigma factors"/>
    <property type="match status" value="1"/>
</dbReference>
<dbReference type="SUPFAM" id="SSF88659">
    <property type="entry name" value="Sigma3 and sigma4 domains of RNA polymerase sigma factors"/>
    <property type="match status" value="1"/>
</dbReference>
<dbReference type="Pfam" id="PF04542">
    <property type="entry name" value="Sigma70_r2"/>
    <property type="match status" value="1"/>
</dbReference>
<sequence>MDHDPGDSALPASTPEALVEQYRSFVTALAKKILKSLPSFVELEDLEAYGTIGLIESSRRFDPSRGVQFKTFAYYRIRGAIYDGIRKMAWFEKEPNADVVYEAASNEVLSDSSSAQRSDRGQSTLDDDIAQTRTTILRLAGARLLSLDHESIGEVADPSQNPEAAAELLRVAALLRESIAQLDEKERSVVEDYYFHHKTLEEAGAKLGLSKSWTCRVHARALKNLAALCQNRGIESPP</sequence>
<dbReference type="Gene3D" id="1.10.1740.10">
    <property type="match status" value="1"/>
</dbReference>
<reference evidence="7" key="1">
    <citation type="submission" date="2020-04" db="EMBL/GenBank/DDBJ databases">
        <authorList>
            <person name="Zhang T."/>
        </authorList>
    </citation>
    <scope>NUCLEOTIDE SEQUENCE</scope>
    <source>
        <strain evidence="7">HKST-UBA01</strain>
    </source>
</reference>
<dbReference type="InterPro" id="IPR013325">
    <property type="entry name" value="RNA_pol_sigma_r2"/>
</dbReference>
<evidence type="ECO:0000256" key="4">
    <source>
        <dbReference type="ARBA" id="ARBA00023163"/>
    </source>
</evidence>
<dbReference type="AlphaFoldDB" id="A0A956M3K6"/>
<dbReference type="InterPro" id="IPR007627">
    <property type="entry name" value="RNA_pol_sigma70_r2"/>
</dbReference>
<evidence type="ECO:0000313" key="7">
    <source>
        <dbReference type="EMBL" id="MCA9730052.1"/>
    </source>
</evidence>
<dbReference type="Pfam" id="PF04545">
    <property type="entry name" value="Sigma70_r4"/>
    <property type="match status" value="1"/>
</dbReference>
<keyword evidence="3" id="KW-0238">DNA-binding</keyword>
<evidence type="ECO:0000256" key="3">
    <source>
        <dbReference type="ARBA" id="ARBA00023125"/>
    </source>
</evidence>
<organism evidence="7 8">
    <name type="scientific">Eiseniibacteriota bacterium</name>
    <dbReference type="NCBI Taxonomy" id="2212470"/>
    <lineage>
        <taxon>Bacteria</taxon>
        <taxon>Candidatus Eiseniibacteriota</taxon>
    </lineage>
</organism>
<dbReference type="GO" id="GO:0003677">
    <property type="term" value="F:DNA binding"/>
    <property type="evidence" value="ECO:0007669"/>
    <property type="project" value="UniProtKB-KW"/>
</dbReference>
<gene>
    <name evidence="7" type="ORF">KC729_20380</name>
</gene>
<dbReference type="InterPro" id="IPR014284">
    <property type="entry name" value="RNA_pol_sigma-70_dom"/>
</dbReference>
<dbReference type="GO" id="GO:0016987">
    <property type="term" value="F:sigma factor activity"/>
    <property type="evidence" value="ECO:0007669"/>
    <property type="project" value="UniProtKB-KW"/>
</dbReference>
<evidence type="ECO:0000256" key="1">
    <source>
        <dbReference type="ARBA" id="ARBA00023015"/>
    </source>
</evidence>
<dbReference type="PANTHER" id="PTHR30385:SF7">
    <property type="entry name" value="RNA POLYMERASE SIGMA FACTOR FLIA"/>
    <property type="match status" value="1"/>
</dbReference>
<comment type="caution">
    <text evidence="7">The sequence shown here is derived from an EMBL/GenBank/DDBJ whole genome shotgun (WGS) entry which is preliminary data.</text>
</comment>
<evidence type="ECO:0000259" key="6">
    <source>
        <dbReference type="Pfam" id="PF04545"/>
    </source>
</evidence>
<dbReference type="InterPro" id="IPR000943">
    <property type="entry name" value="RNA_pol_sigma70"/>
</dbReference>
<dbReference type="InterPro" id="IPR013324">
    <property type="entry name" value="RNA_pol_sigma_r3/r4-like"/>
</dbReference>
<evidence type="ECO:0000256" key="2">
    <source>
        <dbReference type="ARBA" id="ARBA00023082"/>
    </source>
</evidence>
<dbReference type="PRINTS" id="PR00046">
    <property type="entry name" value="SIGMA70FCT"/>
</dbReference>
<dbReference type="Proteomes" id="UP000697710">
    <property type="component" value="Unassembled WGS sequence"/>
</dbReference>
<dbReference type="EMBL" id="JAGQHR010000964">
    <property type="protein sequence ID" value="MCA9730052.1"/>
    <property type="molecule type" value="Genomic_DNA"/>
</dbReference>
<keyword evidence="1" id="KW-0805">Transcription regulation</keyword>
<dbReference type="CDD" id="cd06171">
    <property type="entry name" value="Sigma70_r4"/>
    <property type="match status" value="1"/>
</dbReference>
<dbReference type="NCBIfam" id="TIGR02937">
    <property type="entry name" value="sigma70-ECF"/>
    <property type="match status" value="1"/>
</dbReference>
<name>A0A956M3K6_UNCEI</name>
<evidence type="ECO:0000259" key="5">
    <source>
        <dbReference type="Pfam" id="PF04542"/>
    </source>
</evidence>
<accession>A0A956M3K6</accession>
<dbReference type="InterPro" id="IPR007630">
    <property type="entry name" value="RNA_pol_sigma70_r4"/>
</dbReference>
<keyword evidence="2" id="KW-0731">Sigma factor</keyword>
<feature type="domain" description="RNA polymerase sigma-70 region 4" evidence="6">
    <location>
        <begin position="179"/>
        <end position="225"/>
    </location>
</feature>